<evidence type="ECO:0000313" key="1">
    <source>
        <dbReference type="EMBL" id="BDZ57255.1"/>
    </source>
</evidence>
<dbReference type="Gene3D" id="1.10.246.130">
    <property type="match status" value="1"/>
</dbReference>
<reference evidence="2" key="1">
    <citation type="journal article" date="2019" name="Int. J. Syst. Evol. Microbiol.">
        <title>The Global Catalogue of Microorganisms (GCM) 10K type strain sequencing project: providing services to taxonomists for standard genome sequencing and annotation.</title>
        <authorList>
            <consortium name="The Broad Institute Genomics Platform"/>
            <consortium name="The Broad Institute Genome Sequencing Center for Infectious Disease"/>
            <person name="Wu L."/>
            <person name="Ma J."/>
        </authorList>
    </citation>
    <scope>NUCLEOTIDE SEQUENCE [LARGE SCALE GENOMIC DNA]</scope>
    <source>
        <strain evidence="2">NBRC 110608</strain>
    </source>
</reference>
<dbReference type="InterPro" id="IPR043137">
    <property type="entry name" value="GGT_ssub_C"/>
</dbReference>
<gene>
    <name evidence="1" type="ORF">GCM10025872_09120</name>
</gene>
<proteinExistence type="predicted"/>
<dbReference type="PANTHER" id="PTHR43881">
    <property type="entry name" value="GAMMA-GLUTAMYLTRANSPEPTIDASE (AFU_ORTHOLOGUE AFUA_4G13580)"/>
    <property type="match status" value="1"/>
</dbReference>
<dbReference type="InterPro" id="IPR029055">
    <property type="entry name" value="Ntn_hydrolases_N"/>
</dbReference>
<dbReference type="InterPro" id="IPR052896">
    <property type="entry name" value="GGT-like_enzyme"/>
</dbReference>
<dbReference type="Gene3D" id="3.60.20.40">
    <property type="match status" value="1"/>
</dbReference>
<dbReference type="InterPro" id="IPR043138">
    <property type="entry name" value="GGT_lsub"/>
</dbReference>
<dbReference type="Pfam" id="PF01019">
    <property type="entry name" value="G_glu_transpept"/>
    <property type="match status" value="1"/>
</dbReference>
<keyword evidence="2" id="KW-1185">Reference proteome</keyword>
<dbReference type="PRINTS" id="PR01210">
    <property type="entry name" value="GGTRANSPTASE"/>
</dbReference>
<evidence type="ECO:0000313" key="2">
    <source>
        <dbReference type="Proteomes" id="UP001321421"/>
    </source>
</evidence>
<dbReference type="Proteomes" id="UP001321421">
    <property type="component" value="Chromosome"/>
</dbReference>
<sequence>MAASTHWSATATAMSVLERGGNAVDAACAAGFVLQVVEPHLNGPGGDAPIIVSVRGERPRVLCGQGVAPAGASAERYRGLGLDLVPGTGPLAAAVPGAVEAWLVLLRDHGSWALRDVLDHAIGLAERGHPFLERASGTVASVRDLFTEHWPTSAQVWLPGGAVPAPGRLFTNPALAATWQRVLREAEAAGADREAQIEAALRTWKTGFVVEAMVRTAQTPAMDSSGEPHAGAMTADDLAAPQARWEDTVDERWGDWTVHKAGAWSQGPAFLQQLQLLNDVAPQDISDFDPDLMHRLVEGTKLALADRDAWFGDAAPVDVAALLDPGYARARAGLIGEKASGEWRPGQPYGREAQLPAHVRRLLSGDAVPVRGAGAGEPTVQDHAAPQVDRVGRTAGDTCHLDVVDRWGTMVSATPSGGWLQSNPVVPELGFPLGTRLQMTWLDEGLPNTLTPGRRPRTTLSPSMASLGGVPAMAFGTPGGDQQDQWSFHLFLRVAAGHARTGELDLQGGIDAPDWHTDALIGSFWPRAYVPRSVVLEANHGPDVAAALRARGHQVTVGPAWSEGRLSAVARDPETGMLYAGANPRGMQGYAAGR</sequence>
<organism evidence="1 2">
    <name type="scientific">Barrientosiimonas endolithica</name>
    <dbReference type="NCBI Taxonomy" id="1535208"/>
    <lineage>
        <taxon>Bacteria</taxon>
        <taxon>Bacillati</taxon>
        <taxon>Actinomycetota</taxon>
        <taxon>Actinomycetes</taxon>
        <taxon>Micrococcales</taxon>
        <taxon>Dermacoccaceae</taxon>
        <taxon>Barrientosiimonas</taxon>
    </lineage>
</organism>
<protein>
    <submittedName>
        <fullName evidence="1">Gamma-glutamyltransferase</fullName>
    </submittedName>
</protein>
<accession>A0ABM8H8R9</accession>
<dbReference type="SUPFAM" id="SSF56235">
    <property type="entry name" value="N-terminal nucleophile aminohydrolases (Ntn hydrolases)"/>
    <property type="match status" value="1"/>
</dbReference>
<dbReference type="EMBL" id="AP027735">
    <property type="protein sequence ID" value="BDZ57255.1"/>
    <property type="molecule type" value="Genomic_DNA"/>
</dbReference>
<name>A0ABM8H8R9_9MICO</name>
<dbReference type="PANTHER" id="PTHR43881:SF1">
    <property type="entry name" value="GAMMA-GLUTAMYLTRANSPEPTIDASE (AFU_ORTHOLOGUE AFUA_4G13580)"/>
    <property type="match status" value="1"/>
</dbReference>